<dbReference type="InterPro" id="IPR036271">
    <property type="entry name" value="Tet_transcr_reg_TetR-rel_C_sf"/>
</dbReference>
<keyword evidence="1 2" id="KW-0238">DNA-binding</keyword>
<sequence>MNIHSVPRPSADLASRLLESALALFAERTYEGTQMPTVAQHARVGVGSIYRYFPSKEALGNAAFRHAKGGLLAELTRTTAEPADSTREEFAQIWQGFTRFAGSYPAAFAFLEHQQHDTFLDAESRALAAEIDAFSTGFIERGQQAGEIRDGDPLLLVALALGAFGGLLKTIRPQLITELSPEALAGAESAVWDLLHRKT</sequence>
<accession>A0ABT0UT88</accession>
<dbReference type="SUPFAM" id="SSF46689">
    <property type="entry name" value="Homeodomain-like"/>
    <property type="match status" value="1"/>
</dbReference>
<dbReference type="Proteomes" id="UP001431429">
    <property type="component" value="Unassembled WGS sequence"/>
</dbReference>
<evidence type="ECO:0000313" key="4">
    <source>
        <dbReference type="EMBL" id="MCM2391680.1"/>
    </source>
</evidence>
<dbReference type="Pfam" id="PF16295">
    <property type="entry name" value="TetR_C_10"/>
    <property type="match status" value="1"/>
</dbReference>
<evidence type="ECO:0000259" key="3">
    <source>
        <dbReference type="PROSITE" id="PS50977"/>
    </source>
</evidence>
<dbReference type="SUPFAM" id="SSF48498">
    <property type="entry name" value="Tetracyclin repressor-like, C-terminal domain"/>
    <property type="match status" value="1"/>
</dbReference>
<dbReference type="InterPro" id="IPR001647">
    <property type="entry name" value="HTH_TetR"/>
</dbReference>
<gene>
    <name evidence="4" type="ORF">NBG84_25895</name>
</gene>
<dbReference type="InterPro" id="IPR009057">
    <property type="entry name" value="Homeodomain-like_sf"/>
</dbReference>
<dbReference type="PANTHER" id="PTHR30055">
    <property type="entry name" value="HTH-TYPE TRANSCRIPTIONAL REGULATOR RUTR"/>
    <property type="match status" value="1"/>
</dbReference>
<comment type="caution">
    <text evidence="4">The sequence shown here is derived from an EMBL/GenBank/DDBJ whole genome shotgun (WGS) entry which is preliminary data.</text>
</comment>
<dbReference type="InterPro" id="IPR032551">
    <property type="entry name" value="BscR_C"/>
</dbReference>
<feature type="DNA-binding region" description="H-T-H motif" evidence="2">
    <location>
        <begin position="34"/>
        <end position="53"/>
    </location>
</feature>
<dbReference type="Gene3D" id="1.10.357.10">
    <property type="entry name" value="Tetracycline Repressor, domain 2"/>
    <property type="match status" value="1"/>
</dbReference>
<keyword evidence="5" id="KW-1185">Reference proteome</keyword>
<dbReference type="PANTHER" id="PTHR30055:SF207">
    <property type="entry name" value="HTH-TYPE TRANSCRIPTIONAL REPRESSOR FATR"/>
    <property type="match status" value="1"/>
</dbReference>
<dbReference type="PRINTS" id="PR00455">
    <property type="entry name" value="HTHTETR"/>
</dbReference>
<dbReference type="PROSITE" id="PS50977">
    <property type="entry name" value="HTH_TETR_2"/>
    <property type="match status" value="1"/>
</dbReference>
<protein>
    <submittedName>
        <fullName evidence="4">TetR/AcrR family transcriptional regulator</fullName>
    </submittedName>
</protein>
<organism evidence="4 5">
    <name type="scientific">Streptomyces albipurpureus</name>
    <dbReference type="NCBI Taxonomy" id="2897419"/>
    <lineage>
        <taxon>Bacteria</taxon>
        <taxon>Bacillati</taxon>
        <taxon>Actinomycetota</taxon>
        <taxon>Actinomycetes</taxon>
        <taxon>Kitasatosporales</taxon>
        <taxon>Streptomycetaceae</taxon>
        <taxon>Streptomyces</taxon>
    </lineage>
</organism>
<evidence type="ECO:0000256" key="1">
    <source>
        <dbReference type="ARBA" id="ARBA00023125"/>
    </source>
</evidence>
<dbReference type="EMBL" id="JAMQAW010000032">
    <property type="protein sequence ID" value="MCM2391680.1"/>
    <property type="molecule type" value="Genomic_DNA"/>
</dbReference>
<evidence type="ECO:0000256" key="2">
    <source>
        <dbReference type="PROSITE-ProRule" id="PRU00335"/>
    </source>
</evidence>
<dbReference type="Pfam" id="PF00440">
    <property type="entry name" value="TetR_N"/>
    <property type="match status" value="1"/>
</dbReference>
<evidence type="ECO:0000313" key="5">
    <source>
        <dbReference type="Proteomes" id="UP001431429"/>
    </source>
</evidence>
<feature type="domain" description="HTH tetR-type" evidence="3">
    <location>
        <begin position="11"/>
        <end position="71"/>
    </location>
</feature>
<reference evidence="4" key="1">
    <citation type="submission" date="2022-06" db="EMBL/GenBank/DDBJ databases">
        <title>Genome public.</title>
        <authorList>
            <person name="Sun Q."/>
        </authorList>
    </citation>
    <scope>NUCLEOTIDE SEQUENCE</scope>
    <source>
        <strain evidence="4">CWNU-1</strain>
    </source>
</reference>
<dbReference type="RefSeq" id="WP_250922007.1">
    <property type="nucleotide sequence ID" value="NZ_JAMQAW010000032.1"/>
</dbReference>
<proteinExistence type="predicted"/>
<name>A0ABT0UT88_9ACTN</name>
<dbReference type="InterPro" id="IPR050109">
    <property type="entry name" value="HTH-type_TetR-like_transc_reg"/>
</dbReference>